<keyword evidence="2" id="KW-1185">Reference proteome</keyword>
<name>A0AAE0MV28_9PEZI</name>
<dbReference type="GeneID" id="87861505"/>
<organism evidence="1 2">
    <name type="scientific">Neurospora tetraspora</name>
    <dbReference type="NCBI Taxonomy" id="94610"/>
    <lineage>
        <taxon>Eukaryota</taxon>
        <taxon>Fungi</taxon>
        <taxon>Dikarya</taxon>
        <taxon>Ascomycota</taxon>
        <taxon>Pezizomycotina</taxon>
        <taxon>Sordariomycetes</taxon>
        <taxon>Sordariomycetidae</taxon>
        <taxon>Sordariales</taxon>
        <taxon>Sordariaceae</taxon>
        <taxon>Neurospora</taxon>
    </lineage>
</organism>
<gene>
    <name evidence="1" type="ORF">B0H65DRAFT_421596</name>
</gene>
<dbReference type="AlphaFoldDB" id="A0AAE0MV28"/>
<reference evidence="1" key="2">
    <citation type="submission" date="2023-06" db="EMBL/GenBank/DDBJ databases">
        <authorList>
            <consortium name="Lawrence Berkeley National Laboratory"/>
            <person name="Haridas S."/>
            <person name="Hensen N."/>
            <person name="Bonometti L."/>
            <person name="Westerberg I."/>
            <person name="Brannstrom I.O."/>
            <person name="Guillou S."/>
            <person name="Cros-Aarteil S."/>
            <person name="Calhoun S."/>
            <person name="Kuo A."/>
            <person name="Mondo S."/>
            <person name="Pangilinan J."/>
            <person name="Riley R."/>
            <person name="Labutti K."/>
            <person name="Andreopoulos B."/>
            <person name="Lipzen A."/>
            <person name="Chen C."/>
            <person name="Yanf M."/>
            <person name="Daum C."/>
            <person name="Ng V."/>
            <person name="Clum A."/>
            <person name="Steindorff A."/>
            <person name="Ohm R."/>
            <person name="Martin F."/>
            <person name="Silar P."/>
            <person name="Natvig D."/>
            <person name="Lalanne C."/>
            <person name="Gautier V."/>
            <person name="Ament-Velasquez S.L."/>
            <person name="Kruys A."/>
            <person name="Hutchinson M.I."/>
            <person name="Powell A.J."/>
            <person name="Barry K."/>
            <person name="Miller A.N."/>
            <person name="Grigoriev I.V."/>
            <person name="Debuchy R."/>
            <person name="Gladieux P."/>
            <person name="Thoren M.H."/>
            <person name="Johannesson H."/>
        </authorList>
    </citation>
    <scope>NUCLEOTIDE SEQUENCE</scope>
    <source>
        <strain evidence="1">CBS 560.94</strain>
    </source>
</reference>
<reference evidence="1" key="1">
    <citation type="journal article" date="2023" name="Mol. Phylogenet. Evol.">
        <title>Genome-scale phylogeny and comparative genomics of the fungal order Sordariales.</title>
        <authorList>
            <person name="Hensen N."/>
            <person name="Bonometti L."/>
            <person name="Westerberg I."/>
            <person name="Brannstrom I.O."/>
            <person name="Guillou S."/>
            <person name="Cros-Aarteil S."/>
            <person name="Calhoun S."/>
            <person name="Haridas S."/>
            <person name="Kuo A."/>
            <person name="Mondo S."/>
            <person name="Pangilinan J."/>
            <person name="Riley R."/>
            <person name="LaButti K."/>
            <person name="Andreopoulos B."/>
            <person name="Lipzen A."/>
            <person name="Chen C."/>
            <person name="Yan M."/>
            <person name="Daum C."/>
            <person name="Ng V."/>
            <person name="Clum A."/>
            <person name="Steindorff A."/>
            <person name="Ohm R.A."/>
            <person name="Martin F."/>
            <person name="Silar P."/>
            <person name="Natvig D.O."/>
            <person name="Lalanne C."/>
            <person name="Gautier V."/>
            <person name="Ament-Velasquez S.L."/>
            <person name="Kruys A."/>
            <person name="Hutchinson M.I."/>
            <person name="Powell A.J."/>
            <person name="Barry K."/>
            <person name="Miller A.N."/>
            <person name="Grigoriev I.V."/>
            <person name="Debuchy R."/>
            <person name="Gladieux P."/>
            <person name="Hiltunen Thoren M."/>
            <person name="Johannesson H."/>
        </authorList>
    </citation>
    <scope>NUCLEOTIDE SEQUENCE</scope>
    <source>
        <strain evidence="1">CBS 560.94</strain>
    </source>
</reference>
<proteinExistence type="predicted"/>
<sequence length="133" mass="15371">MTVTTTAVPYRIHLRTLPEKMLKYDVRIDSLPPHRKQKLTFTHRVNISNMLSTGNGKFQICSPSPYRVAARAMDAETSVNRPAKMMKKSSTNRRRVMYARQTMRRETTTPTSTIKTRLTCHIVGFWVDLSLRS</sequence>
<protein>
    <submittedName>
        <fullName evidence="1">Uncharacterized protein</fullName>
    </submittedName>
</protein>
<evidence type="ECO:0000313" key="2">
    <source>
        <dbReference type="Proteomes" id="UP001278500"/>
    </source>
</evidence>
<accession>A0AAE0MV28</accession>
<comment type="caution">
    <text evidence="1">The sequence shown here is derived from an EMBL/GenBank/DDBJ whole genome shotgun (WGS) entry which is preliminary data.</text>
</comment>
<dbReference type="RefSeq" id="XP_062685427.1">
    <property type="nucleotide sequence ID" value="XM_062824351.1"/>
</dbReference>
<evidence type="ECO:0000313" key="1">
    <source>
        <dbReference type="EMBL" id="KAK3352132.1"/>
    </source>
</evidence>
<dbReference type="EMBL" id="JAUEPP010000002">
    <property type="protein sequence ID" value="KAK3352132.1"/>
    <property type="molecule type" value="Genomic_DNA"/>
</dbReference>
<dbReference type="Proteomes" id="UP001278500">
    <property type="component" value="Unassembled WGS sequence"/>
</dbReference>